<dbReference type="GO" id="GO:0009424">
    <property type="term" value="C:bacterial-type flagellum hook"/>
    <property type="evidence" value="ECO:0007669"/>
    <property type="project" value="InterPro"/>
</dbReference>
<evidence type="ECO:0000256" key="3">
    <source>
        <dbReference type="ARBA" id="ARBA00005709"/>
    </source>
</evidence>
<evidence type="ECO:0000256" key="1">
    <source>
        <dbReference type="ARBA" id="ARBA00004365"/>
    </source>
</evidence>
<keyword evidence="6" id="KW-0969">Cilium</keyword>
<feature type="domain" description="Flagellin N-terminal" evidence="5">
    <location>
        <begin position="3"/>
        <end position="139"/>
    </location>
</feature>
<dbReference type="PANTHER" id="PTHR42792:SF1">
    <property type="entry name" value="FLAGELLAR HOOK-ASSOCIATED PROTEIN 3"/>
    <property type="match status" value="1"/>
</dbReference>
<comment type="caution">
    <text evidence="6">The sequence shown here is derived from an EMBL/GenBank/DDBJ whole genome shotgun (WGS) entry which is preliminary data.</text>
</comment>
<dbReference type="PANTHER" id="PTHR42792">
    <property type="entry name" value="FLAGELLIN"/>
    <property type="match status" value="1"/>
</dbReference>
<dbReference type="OrthoDB" id="9768249at2"/>
<evidence type="ECO:0000259" key="5">
    <source>
        <dbReference type="Pfam" id="PF00669"/>
    </source>
</evidence>
<name>A0A2R5FEM6_9PROT</name>
<evidence type="ECO:0000313" key="6">
    <source>
        <dbReference type="EMBL" id="GBG15818.1"/>
    </source>
</evidence>
<protein>
    <submittedName>
        <fullName evidence="6">Flagellar hook-associated protein 3 FlgL</fullName>
    </submittedName>
</protein>
<keyword evidence="6" id="KW-0966">Cell projection</keyword>
<accession>A0A2R5FEM6</accession>
<dbReference type="EMBL" id="BDOQ01000021">
    <property type="protein sequence ID" value="GBG15818.1"/>
    <property type="molecule type" value="Genomic_DNA"/>
</dbReference>
<dbReference type="Gene3D" id="1.20.1330.10">
    <property type="entry name" value="f41 fragment of flagellin, N-terminal domain"/>
    <property type="match status" value="2"/>
</dbReference>
<proteinExistence type="inferred from homology"/>
<dbReference type="SUPFAM" id="SSF64518">
    <property type="entry name" value="Phase 1 flagellin"/>
    <property type="match status" value="1"/>
</dbReference>
<dbReference type="RefSeq" id="WP_109016966.1">
    <property type="nucleotide sequence ID" value="NZ_BDOQ01000021.1"/>
</dbReference>
<keyword evidence="4" id="KW-0975">Bacterial flagellum</keyword>
<dbReference type="InterPro" id="IPR001492">
    <property type="entry name" value="Flagellin"/>
</dbReference>
<evidence type="ECO:0000313" key="7">
    <source>
        <dbReference type="Proteomes" id="UP000245081"/>
    </source>
</evidence>
<keyword evidence="7" id="KW-1185">Reference proteome</keyword>
<comment type="similarity">
    <text evidence="3">Belongs to the bacterial flagellin family.</text>
</comment>
<comment type="subcellular location">
    <subcellularLocation>
        <location evidence="1">Bacterial flagellum</location>
    </subcellularLocation>
    <subcellularLocation>
        <location evidence="2">Secreted</location>
    </subcellularLocation>
</comment>
<dbReference type="Pfam" id="PF00669">
    <property type="entry name" value="Flagellin_N"/>
    <property type="match status" value="1"/>
</dbReference>
<evidence type="ECO:0000256" key="4">
    <source>
        <dbReference type="ARBA" id="ARBA00023143"/>
    </source>
</evidence>
<dbReference type="InterPro" id="IPR001029">
    <property type="entry name" value="Flagellin_N"/>
</dbReference>
<dbReference type="NCBIfam" id="TIGR02550">
    <property type="entry name" value="flagell_flgL"/>
    <property type="match status" value="1"/>
</dbReference>
<dbReference type="GO" id="GO:0005198">
    <property type="term" value="F:structural molecule activity"/>
    <property type="evidence" value="ECO:0007669"/>
    <property type="project" value="InterPro"/>
</dbReference>
<keyword evidence="6" id="KW-0282">Flagellum</keyword>
<dbReference type="AlphaFoldDB" id="A0A2R5FEM6"/>
<reference evidence="6 7" key="1">
    <citation type="journal article" date="2018" name="Environ. Microbiol.">
        <title>Isolation and genomic characterization of Novimethylophilus kurashikiensis gen. nov. sp. nov., a new lanthanide-dependent methylotrophic species of Methylophilaceae.</title>
        <authorList>
            <person name="Lv H."/>
            <person name="Sahin N."/>
            <person name="Tani A."/>
        </authorList>
    </citation>
    <scope>NUCLEOTIDE SEQUENCE [LARGE SCALE GENOMIC DNA]</scope>
    <source>
        <strain evidence="6 7">La2-4</strain>
    </source>
</reference>
<sequence>MRISTNMIYDIGTRGVQSQTADLLKIQQQMSTGRRVLTPSDDPIAASRVLDVSQSQSTTEQFTRNGQSATDSLGLQDSILDSVNTLLQNVRVLAVNAGNPGLSSADRKSLASELQSDYNQLLGFANTTDGNGQYIFSGFKGNTQAFSETTPGSVAYNGDQGQRQIQISASRQVPVSSSGAQVFQQILNGNGTFVTAQAMAGSVATNTGTGVISPGVVLNPAAWNNPANSQDFTIKFNVDTTQVPSVTTYDIVDNVSGNSLLTGAASGAGPYPRTYTSGSTISLKTVSPPDTNPTPFDFGAELSISGDPATGDTFTVKASTNQDIFTTLNDLITSLTTSHYSNAAITNNNNTALSNIASAEENILKIRASVGASMKEVDTQSSVNDDLVLQYQTTRSNLQDLDYTKAISDMTMKQTALEAAQKSFIKVQGLSLFNYIS</sequence>
<dbReference type="GO" id="GO:0071973">
    <property type="term" value="P:bacterial-type flagellum-dependent cell motility"/>
    <property type="evidence" value="ECO:0007669"/>
    <property type="project" value="InterPro"/>
</dbReference>
<dbReference type="Proteomes" id="UP000245081">
    <property type="component" value="Unassembled WGS sequence"/>
</dbReference>
<gene>
    <name evidence="6" type="primary">flgL</name>
    <name evidence="6" type="ORF">NMK_3430</name>
</gene>
<dbReference type="GO" id="GO:0005576">
    <property type="term" value="C:extracellular region"/>
    <property type="evidence" value="ECO:0007669"/>
    <property type="project" value="UniProtKB-SubCell"/>
</dbReference>
<evidence type="ECO:0000256" key="2">
    <source>
        <dbReference type="ARBA" id="ARBA00004613"/>
    </source>
</evidence>
<dbReference type="InterPro" id="IPR013384">
    <property type="entry name" value="Flagell_FlgL"/>
</dbReference>
<organism evidence="6 7">
    <name type="scientific">Novimethylophilus kurashikiensis</name>
    <dbReference type="NCBI Taxonomy" id="1825523"/>
    <lineage>
        <taxon>Bacteria</taxon>
        <taxon>Pseudomonadati</taxon>
        <taxon>Pseudomonadota</taxon>
        <taxon>Betaproteobacteria</taxon>
        <taxon>Nitrosomonadales</taxon>
        <taxon>Methylophilaceae</taxon>
        <taxon>Novimethylophilus</taxon>
    </lineage>
</organism>